<reference evidence="2" key="1">
    <citation type="journal article" date="2017" name="Genome Announc.">
        <title>Draft Genome Sequence of Terrimicrobium sacchariphilum NM-5T, a Facultative Anaerobic Soil Bacterium of the Class Spartobacteria.</title>
        <authorList>
            <person name="Qiu Y.L."/>
            <person name="Tourlousse D.M."/>
            <person name="Matsuura N."/>
            <person name="Ohashi A."/>
            <person name="Sekiguchi Y."/>
        </authorList>
    </citation>
    <scope>NUCLEOTIDE SEQUENCE [LARGE SCALE GENOMIC DNA]</scope>
    <source>
        <strain evidence="2">NM-5</strain>
    </source>
</reference>
<dbReference type="PANTHER" id="PTHR42732">
    <property type="entry name" value="BETA-GALACTOSIDASE"/>
    <property type="match status" value="1"/>
</dbReference>
<accession>A0A146GE67</accession>
<dbReference type="GO" id="GO:0016787">
    <property type="term" value="F:hydrolase activity"/>
    <property type="evidence" value="ECO:0007669"/>
    <property type="project" value="UniProtKB-KW"/>
</dbReference>
<keyword evidence="1" id="KW-0378">Hydrolase</keyword>
<protein>
    <submittedName>
        <fullName evidence="1">Glycosyl hydrolases family 2, sugar binding domain</fullName>
    </submittedName>
</protein>
<dbReference type="InterPro" id="IPR051913">
    <property type="entry name" value="GH2_Domain-Containing"/>
</dbReference>
<proteinExistence type="predicted"/>
<dbReference type="Proteomes" id="UP000076023">
    <property type="component" value="Unassembled WGS sequence"/>
</dbReference>
<keyword evidence="2" id="KW-1185">Reference proteome</keyword>
<comment type="caution">
    <text evidence="1">The sequence shown here is derived from an EMBL/GenBank/DDBJ whole genome shotgun (WGS) entry which is preliminary data.</text>
</comment>
<dbReference type="Gene3D" id="2.60.120.260">
    <property type="entry name" value="Galactose-binding domain-like"/>
    <property type="match status" value="2"/>
</dbReference>
<dbReference type="OrthoDB" id="224295at2"/>
<sequence>MTSRALYSVSRTTGVCILVLILSICRDVSAKDLETQCHAIALEGVWRFFRDKETKPQDEKASRNNAAEPMAAPDLDDSGWEEIRVPGAYDHQGPAFLGVAWYRREVMVPSTWKGKPVFLQLPPVDDRDETFWNGVRIGAMGSKQFTTPRLYRVPDEAIRWGERNVIAVKVTNNYMRGGFTSDGPARLLSQGPFAMFPPDGMAPLGEEEMKLDATRDLAGKLGKAWSLGWRDEGTADTRPKLYARKGFRPGDEALGFEITEPNASGEFVDYTLQEKEIGAIWQLRDYDYLAFDYQTDDTEGEMRLYLNPGGWRWGKGRPGYGTSFPVRKGGWTRVILPFSEFRDIQPRMTIFLPQKNLIKTLSLGYRNNEMQSPGEVKFANFRVGRFNAAKRESVHLDGFWHLGRGETEDAAGADFHTWPVIAVGFSWTAQGIKDGAGTFWLKQEVEIPETWKGMQLRLRLGQIRSRDDDAEVFFNGRPVGGTTDHDPQLDVNIPAGLVNPGGKNTVAVRLRFKAAQNAGLFPGPFEILPQQVWVAMREAGSGEEPVVSTEFDPGPVVGGRKYELFLRLPLNANAITGGRVTYVVKDCFHRVVAEGEGVPTPVPDTNFQELAVKLSEAQSRQLYFSEFFDVHVLATNVNGAPIFAGTQLKSAMRFDQRDAYERAPLAESWEETPYGRLKLIDVIEAGKDPSAQGYVYKQGGHRESWVGRRAYSTQVQGVTVEEFLGRKYREANNNEWFGYRVGRGRMIPGKAYLVRIEYPEDKTRYAPINIDAGRNYQGLGYKTGVGPGDPFDDYPLSGKYEFFDTVVIPDDTTYGSKGSRTVPSDKGIWIFFLDTGRAYVPQYQAGPAVSRILVYELPEGAAAHAAVRYPKDAPRRLFVADWEREPEWVARDMVQHALISGYNAIAPSILKWGSLAFWHVDNVEKVKLRPVRPVRDDLPPDEVSALDRYLKASREAGITIFPRLEYGGTDALPKEARAIGLDGKPARPNRFHTWCSNLMDPRVGEEFFDILNQVVGKNIKNNPQLGGILFRIRSDRLPISYGPSDVAQYARDTGDNPPAGLEGEALSKWASDPERQGKYGEWWQGKRRDFHAKIVEQLKSYRPDLQMLYYNWDPDRWNLGEHEMSPEDFRDFYNVHKSIDYYRRSAAYQKDVPPGEYVAMVRDQGLPHHQVRPELYASLDGFALLGPVNWRYLADNPQYLDFFRTGRQLALTKLFDYEEHGRWNVQGDNYETSELMSGGPAFAMAEQVLAVFHGDPWIFTETAYTYGGGYMEQHREFAQAFLSLPAMPGQVVATPGVEKADDLRVRRYDVKNQVHLSVAYKGYTPQVFSMELPGPWGESVTVTDQVSGERVPAEVRDGKLSLHLELPPMVLKSYLVEPSPRS</sequence>
<dbReference type="PANTHER" id="PTHR42732:SF1">
    <property type="entry name" value="BETA-MANNOSIDASE"/>
    <property type="match status" value="1"/>
</dbReference>
<evidence type="ECO:0000313" key="1">
    <source>
        <dbReference type="EMBL" id="GAT35432.1"/>
    </source>
</evidence>
<dbReference type="STRING" id="690879.TSACC_3498"/>
<evidence type="ECO:0000313" key="2">
    <source>
        <dbReference type="Proteomes" id="UP000076023"/>
    </source>
</evidence>
<organism evidence="1 2">
    <name type="scientific">Terrimicrobium sacchariphilum</name>
    <dbReference type="NCBI Taxonomy" id="690879"/>
    <lineage>
        <taxon>Bacteria</taxon>
        <taxon>Pseudomonadati</taxon>
        <taxon>Verrucomicrobiota</taxon>
        <taxon>Terrimicrobiia</taxon>
        <taxon>Terrimicrobiales</taxon>
        <taxon>Terrimicrobiaceae</taxon>
        <taxon>Terrimicrobium</taxon>
    </lineage>
</organism>
<dbReference type="EMBL" id="BDCO01000003">
    <property type="protein sequence ID" value="GAT35432.1"/>
    <property type="molecule type" value="Genomic_DNA"/>
</dbReference>
<gene>
    <name evidence="1" type="ORF">TSACC_3498</name>
</gene>
<dbReference type="SUPFAM" id="SSF49785">
    <property type="entry name" value="Galactose-binding domain-like"/>
    <property type="match status" value="3"/>
</dbReference>
<dbReference type="InParanoid" id="A0A146GE67"/>
<name>A0A146GE67_TERSA</name>
<dbReference type="RefSeq" id="WP_153811552.1">
    <property type="nucleotide sequence ID" value="NZ_BDCO01000003.1"/>
</dbReference>
<dbReference type="InterPro" id="IPR008979">
    <property type="entry name" value="Galactose-bd-like_sf"/>
</dbReference>